<evidence type="ECO:0000256" key="6">
    <source>
        <dbReference type="ARBA" id="ARBA00023136"/>
    </source>
</evidence>
<accession>A0A4Q1C9D3</accession>
<gene>
    <name evidence="9" type="ORF">ESB00_06195</name>
</gene>
<dbReference type="PANTHER" id="PTHR30558">
    <property type="entry name" value="EXBD MEMBRANE COMPONENT OF PMF-DRIVEN MACROMOLECULE IMPORT SYSTEM"/>
    <property type="match status" value="1"/>
</dbReference>
<dbReference type="AlphaFoldDB" id="A0A4Q1C9D3"/>
<keyword evidence="10" id="KW-1185">Reference proteome</keyword>
<sequence>MEGTKIKVPVRKKARIEIIPLIDVVFFLLATFVLFTLSLNRIQSVPVDLPVAAPQSSTPPDPNSNVTIQVSGEGAIFWNRELIDLGEIPSRLAFFKTQTEDPRILIAGDERARFGATVAILDEVRKAGIQKFSVETRTRPTGK</sequence>
<evidence type="ECO:0000313" key="10">
    <source>
        <dbReference type="Proteomes" id="UP000290218"/>
    </source>
</evidence>
<dbReference type="GO" id="GO:0015031">
    <property type="term" value="P:protein transport"/>
    <property type="evidence" value="ECO:0007669"/>
    <property type="project" value="UniProtKB-KW"/>
</dbReference>
<dbReference type="Gene3D" id="3.30.420.270">
    <property type="match status" value="1"/>
</dbReference>
<evidence type="ECO:0000256" key="5">
    <source>
        <dbReference type="ARBA" id="ARBA00022989"/>
    </source>
</evidence>
<proteinExistence type="inferred from homology"/>
<dbReference type="Pfam" id="PF02472">
    <property type="entry name" value="ExbD"/>
    <property type="match status" value="1"/>
</dbReference>
<evidence type="ECO:0000256" key="1">
    <source>
        <dbReference type="ARBA" id="ARBA00004162"/>
    </source>
</evidence>
<dbReference type="Proteomes" id="UP000290218">
    <property type="component" value="Unassembled WGS sequence"/>
</dbReference>
<dbReference type="RefSeq" id="WP_129046851.1">
    <property type="nucleotide sequence ID" value="NZ_SDHX01000001.1"/>
</dbReference>
<dbReference type="OrthoDB" id="9793581at2"/>
<dbReference type="EMBL" id="SDHX01000001">
    <property type="protein sequence ID" value="RXK55486.1"/>
    <property type="molecule type" value="Genomic_DNA"/>
</dbReference>
<evidence type="ECO:0000256" key="3">
    <source>
        <dbReference type="ARBA" id="ARBA00022475"/>
    </source>
</evidence>
<protein>
    <submittedName>
        <fullName evidence="9">Biopolymer transporter ExbD</fullName>
    </submittedName>
</protein>
<comment type="similarity">
    <text evidence="2 7">Belongs to the ExbD/TolR family.</text>
</comment>
<keyword evidence="5 8" id="KW-1133">Transmembrane helix</keyword>
<comment type="subcellular location">
    <subcellularLocation>
        <location evidence="1">Cell membrane</location>
        <topology evidence="1">Single-pass membrane protein</topology>
    </subcellularLocation>
    <subcellularLocation>
        <location evidence="7">Cell membrane</location>
        <topology evidence="7">Single-pass type II membrane protein</topology>
    </subcellularLocation>
</comment>
<dbReference type="GO" id="GO:0022857">
    <property type="term" value="F:transmembrane transporter activity"/>
    <property type="evidence" value="ECO:0007669"/>
    <property type="project" value="InterPro"/>
</dbReference>
<feature type="transmembrane region" description="Helical" evidence="8">
    <location>
        <begin position="21"/>
        <end position="39"/>
    </location>
</feature>
<keyword evidence="3" id="KW-1003">Cell membrane</keyword>
<keyword evidence="6 8" id="KW-0472">Membrane</keyword>
<evidence type="ECO:0000256" key="2">
    <source>
        <dbReference type="ARBA" id="ARBA00005811"/>
    </source>
</evidence>
<keyword evidence="7" id="KW-0813">Transport</keyword>
<evidence type="ECO:0000256" key="4">
    <source>
        <dbReference type="ARBA" id="ARBA00022692"/>
    </source>
</evidence>
<evidence type="ECO:0000256" key="8">
    <source>
        <dbReference type="SAM" id="Phobius"/>
    </source>
</evidence>
<dbReference type="GO" id="GO:0005886">
    <property type="term" value="C:plasma membrane"/>
    <property type="evidence" value="ECO:0007669"/>
    <property type="project" value="UniProtKB-SubCell"/>
</dbReference>
<organism evidence="9 10">
    <name type="scientific">Oleiharenicola lentus</name>
    <dbReference type="NCBI Taxonomy" id="2508720"/>
    <lineage>
        <taxon>Bacteria</taxon>
        <taxon>Pseudomonadati</taxon>
        <taxon>Verrucomicrobiota</taxon>
        <taxon>Opitutia</taxon>
        <taxon>Opitutales</taxon>
        <taxon>Opitutaceae</taxon>
        <taxon>Oleiharenicola</taxon>
    </lineage>
</organism>
<keyword evidence="4 7" id="KW-0812">Transmembrane</keyword>
<name>A0A4Q1C9D3_9BACT</name>
<evidence type="ECO:0000256" key="7">
    <source>
        <dbReference type="RuleBase" id="RU003879"/>
    </source>
</evidence>
<keyword evidence="7" id="KW-0653">Protein transport</keyword>
<reference evidence="9 10" key="1">
    <citation type="submission" date="2019-01" db="EMBL/GenBank/DDBJ databases">
        <title>Lacunisphaera sp. strain TWA-58.</title>
        <authorList>
            <person name="Chen W.-M."/>
        </authorList>
    </citation>
    <scope>NUCLEOTIDE SEQUENCE [LARGE SCALE GENOMIC DNA]</scope>
    <source>
        <strain evidence="9 10">TWA-58</strain>
    </source>
</reference>
<comment type="caution">
    <text evidence="9">The sequence shown here is derived from an EMBL/GenBank/DDBJ whole genome shotgun (WGS) entry which is preliminary data.</text>
</comment>
<dbReference type="InterPro" id="IPR003400">
    <property type="entry name" value="ExbD"/>
</dbReference>
<evidence type="ECO:0000313" key="9">
    <source>
        <dbReference type="EMBL" id="RXK55486.1"/>
    </source>
</evidence>